<protein>
    <submittedName>
        <fullName evidence="1">Uncharacterized protein</fullName>
    </submittedName>
</protein>
<dbReference type="Proteomes" id="UP000182915">
    <property type="component" value="Chromosome I"/>
</dbReference>
<accession>A0A1H6ITK6</accession>
<evidence type="ECO:0000313" key="2">
    <source>
        <dbReference type="Proteomes" id="UP000182915"/>
    </source>
</evidence>
<name>A0A1H6ITK6_MYCRU</name>
<keyword evidence="2" id="KW-1185">Reference proteome</keyword>
<dbReference type="STRING" id="370526.SAMN04489835_0736"/>
<dbReference type="EMBL" id="LT629971">
    <property type="protein sequence ID" value="SEH51046.1"/>
    <property type="molecule type" value="Genomic_DNA"/>
</dbReference>
<evidence type="ECO:0000313" key="1">
    <source>
        <dbReference type="EMBL" id="SEH51046.1"/>
    </source>
</evidence>
<sequence length="58" mass="5831">MEKIEDRPKRLATMLSTVTAPVIGAKPTSVGALLGDTPLGDRGALGAAPVFAAAEPLS</sequence>
<organism evidence="1 2">
    <name type="scientific">Mycolicibacterium rutilum</name>
    <name type="common">Mycobacterium rutilum</name>
    <dbReference type="NCBI Taxonomy" id="370526"/>
    <lineage>
        <taxon>Bacteria</taxon>
        <taxon>Bacillati</taxon>
        <taxon>Actinomycetota</taxon>
        <taxon>Actinomycetes</taxon>
        <taxon>Mycobacteriales</taxon>
        <taxon>Mycobacteriaceae</taxon>
        <taxon>Mycolicibacterium</taxon>
    </lineage>
</organism>
<gene>
    <name evidence="1" type="ORF">SAMN04489835_0736</name>
</gene>
<reference evidence="2" key="1">
    <citation type="submission" date="2016-10" db="EMBL/GenBank/DDBJ databases">
        <authorList>
            <person name="Varghese N."/>
            <person name="Submissions S."/>
        </authorList>
    </citation>
    <scope>NUCLEOTIDE SEQUENCE [LARGE SCALE GENOMIC DNA]</scope>
    <source>
        <strain evidence="2">DSM 45405</strain>
    </source>
</reference>
<proteinExistence type="predicted"/>
<dbReference type="AlphaFoldDB" id="A0A1H6ITK6"/>